<organism evidence="2 3">
    <name type="scientific">Neisseria zoodegmatis</name>
    <dbReference type="NCBI Taxonomy" id="326523"/>
    <lineage>
        <taxon>Bacteria</taxon>
        <taxon>Pseudomonadati</taxon>
        <taxon>Pseudomonadota</taxon>
        <taxon>Betaproteobacteria</taxon>
        <taxon>Neisseriales</taxon>
        <taxon>Neisseriaceae</taxon>
        <taxon>Neisseria</taxon>
    </lineage>
</organism>
<dbReference type="RefSeq" id="WP_115134992.1">
    <property type="nucleotide sequence ID" value="NZ_UGRS01000003.1"/>
</dbReference>
<dbReference type="EMBL" id="UGRS01000003">
    <property type="protein sequence ID" value="SUA48807.1"/>
    <property type="molecule type" value="Genomic_DNA"/>
</dbReference>
<name>A0A378X718_9NEIS</name>
<protein>
    <recommendedName>
        <fullName evidence="4">Cytochrome C</fullName>
    </recommendedName>
</protein>
<accession>A0A378X718</accession>
<feature type="chain" id="PRO_5016895410" description="Cytochrome C" evidence="1">
    <location>
        <begin position="18"/>
        <end position="188"/>
    </location>
</feature>
<evidence type="ECO:0000313" key="2">
    <source>
        <dbReference type="EMBL" id="SUA48807.1"/>
    </source>
</evidence>
<sequence>MKLSVFTLAAIISIGLAACSQQVETSVPASSATASAPAVEKQLQTLTGKDGKVSVVIQGSSFEDASQDPNALPEGITAEELTLLQRDNNSDITLYVVNLGTPKTDAKSYFSNLKTALESTQGLTEVQVGAATDTRMNYRFAQDDNQGNLLRESCISIYETNLYNVCASSPTASAESLAAVLKEVNLVK</sequence>
<keyword evidence="1" id="KW-0732">Signal</keyword>
<proteinExistence type="predicted"/>
<evidence type="ECO:0000256" key="1">
    <source>
        <dbReference type="SAM" id="SignalP"/>
    </source>
</evidence>
<dbReference type="Proteomes" id="UP000254055">
    <property type="component" value="Unassembled WGS sequence"/>
</dbReference>
<gene>
    <name evidence="2" type="ORF">NCTC12229_02224</name>
</gene>
<dbReference type="AlphaFoldDB" id="A0A378X718"/>
<evidence type="ECO:0000313" key="3">
    <source>
        <dbReference type="Proteomes" id="UP000254055"/>
    </source>
</evidence>
<reference evidence="2 3" key="1">
    <citation type="submission" date="2018-06" db="EMBL/GenBank/DDBJ databases">
        <authorList>
            <consortium name="Pathogen Informatics"/>
            <person name="Doyle S."/>
        </authorList>
    </citation>
    <scope>NUCLEOTIDE SEQUENCE [LARGE SCALE GENOMIC DNA]</scope>
    <source>
        <strain evidence="2 3">NCTC12229</strain>
    </source>
</reference>
<dbReference type="PROSITE" id="PS51257">
    <property type="entry name" value="PROKAR_LIPOPROTEIN"/>
    <property type="match status" value="1"/>
</dbReference>
<feature type="signal peptide" evidence="1">
    <location>
        <begin position="1"/>
        <end position="17"/>
    </location>
</feature>
<dbReference type="OrthoDB" id="8606283at2"/>
<evidence type="ECO:0008006" key="4">
    <source>
        <dbReference type="Google" id="ProtNLM"/>
    </source>
</evidence>